<feature type="region of interest" description="Disordered" evidence="3">
    <location>
        <begin position="1"/>
        <end position="30"/>
    </location>
</feature>
<organism evidence="4 5">
    <name type="scientific">Paractinoplanes tereljensis</name>
    <dbReference type="NCBI Taxonomy" id="571912"/>
    <lineage>
        <taxon>Bacteria</taxon>
        <taxon>Bacillati</taxon>
        <taxon>Actinomycetota</taxon>
        <taxon>Actinomycetes</taxon>
        <taxon>Micromonosporales</taxon>
        <taxon>Micromonosporaceae</taxon>
        <taxon>Paractinoplanes</taxon>
    </lineage>
</organism>
<evidence type="ECO:0008006" key="6">
    <source>
        <dbReference type="Google" id="ProtNLM"/>
    </source>
</evidence>
<dbReference type="EMBL" id="BOMY01000044">
    <property type="protein sequence ID" value="GIF24221.1"/>
    <property type="molecule type" value="Genomic_DNA"/>
</dbReference>
<reference evidence="4" key="1">
    <citation type="submission" date="2021-01" db="EMBL/GenBank/DDBJ databases">
        <title>Whole genome shotgun sequence of Actinoplanes tereljensis NBRC 105297.</title>
        <authorList>
            <person name="Komaki H."/>
            <person name="Tamura T."/>
        </authorList>
    </citation>
    <scope>NUCLEOTIDE SEQUENCE</scope>
    <source>
        <strain evidence="4">NBRC 105297</strain>
    </source>
</reference>
<evidence type="ECO:0000256" key="2">
    <source>
        <dbReference type="ARBA" id="ARBA00022795"/>
    </source>
</evidence>
<keyword evidence="5" id="KW-1185">Reference proteome</keyword>
<dbReference type="Pfam" id="PF03963">
    <property type="entry name" value="FlgD"/>
    <property type="match status" value="1"/>
</dbReference>
<evidence type="ECO:0000256" key="3">
    <source>
        <dbReference type="SAM" id="MobiDB-lite"/>
    </source>
</evidence>
<dbReference type="RefSeq" id="WP_203812097.1">
    <property type="nucleotide sequence ID" value="NZ_BOMY01000044.1"/>
</dbReference>
<feature type="region of interest" description="Disordered" evidence="3">
    <location>
        <begin position="169"/>
        <end position="199"/>
    </location>
</feature>
<accession>A0A919NUH0</accession>
<evidence type="ECO:0000313" key="4">
    <source>
        <dbReference type="EMBL" id="GIF24221.1"/>
    </source>
</evidence>
<gene>
    <name evidence="4" type="ORF">Ate02nite_69510</name>
</gene>
<name>A0A919NUH0_9ACTN</name>
<comment type="caution">
    <text evidence="4">The sequence shown here is derived from an EMBL/GenBank/DDBJ whole genome shotgun (WGS) entry which is preliminary data.</text>
</comment>
<dbReference type="AlphaFoldDB" id="A0A919NUH0"/>
<comment type="similarity">
    <text evidence="1">Belongs to the FlgD family.</text>
</comment>
<protein>
    <recommendedName>
        <fullName evidence="6">Flagellar basal-body rod modification protein FlgD</fullName>
    </recommendedName>
</protein>
<dbReference type="InterPro" id="IPR005648">
    <property type="entry name" value="FlgD"/>
</dbReference>
<dbReference type="Proteomes" id="UP000623608">
    <property type="component" value="Unassembled WGS sequence"/>
</dbReference>
<evidence type="ECO:0000313" key="5">
    <source>
        <dbReference type="Proteomes" id="UP000623608"/>
    </source>
</evidence>
<proteinExistence type="inferred from homology"/>
<sequence length="199" mass="19977">MTSPTSGISGNPGITGANAPASSKSIGDKAKDLGDKDTFLKLLVAQLKYQDPSNPADSTQFLAQTAQFTQVEKLGDIADMLKSQRMIGVSSLVGHEVTYMDENGGRQTGVVSAAKLNGDSEPMLRVGNTDVQLSKVMEVQALGQSTGGTAAAAAPAAGLSAALAQAQAQAQAAVKPAAQPTTTPPAATKANPATGPATA</sequence>
<dbReference type="GO" id="GO:0044781">
    <property type="term" value="P:bacterial-type flagellum organization"/>
    <property type="evidence" value="ECO:0007669"/>
    <property type="project" value="UniProtKB-KW"/>
</dbReference>
<keyword evidence="2" id="KW-1005">Bacterial flagellum biogenesis</keyword>
<evidence type="ECO:0000256" key="1">
    <source>
        <dbReference type="ARBA" id="ARBA00010577"/>
    </source>
</evidence>